<accession>A0ABU9EB91</accession>
<dbReference type="RefSeq" id="WP_405286672.1">
    <property type="nucleotide sequence ID" value="NZ_JBBHLI010000003.1"/>
</dbReference>
<dbReference type="PANTHER" id="PTHR43819:SF1">
    <property type="entry name" value="ARCHAEAL-TYPE GLUTAMATE SYNTHASE [NADPH]"/>
    <property type="match status" value="1"/>
</dbReference>
<gene>
    <name evidence="4" type="ORF">WI372_07540</name>
</gene>
<protein>
    <submittedName>
        <fullName evidence="4">FMN-binding glutamate synthase family protein</fullName>
        <ecNumber evidence="4">1.4.-.-</ecNumber>
    </submittedName>
</protein>
<dbReference type="InterPro" id="IPR002932">
    <property type="entry name" value="Glu_synthdom"/>
</dbReference>
<sequence length="503" mass="54436">MTWFLIVLGLLALVVVYDLVQRKHAILRNFPVIGHFRYMLETIGPELRQYIVTSNDEERPFSRDQRTWVYASAKKQNNYQGFGTDNEMELSPNYLVIKHDTLGHPGTATETDPQWRLPCAKVLGGPRGRRLAFRPDSVVNVSGMSFGSLSSAAVEAMNRGAKIAGCLHNTGEGGIAPYHLHGGDLIWQLGTGYFGARTADGGFDLAECVRKVEQHRVKAIEVKISQGAKPGLGGVLPGAKVTAEIAGIRGVPEGKTVISPSGHRTFSNVDELLDFVEEVADATGVPVGIKSAVGLPGFWVELAERMASEDRGVDYIAIDGGEGGTGAAPPSFADHVSLPFKVGFTRVYTIFAERGVHHDVVWMGAGKLGFPETALLAFCLGADMIAVAREAMMAVGCIQAQRCHTGHCPTGVATQNKWLVRGLDPTDKAARLANYVITLRKELTRLSHACGVEHPGLLRADHMEMLDDHFGGRSLRDVFGYQPGWEIPSEQDAAAVIADMQGR</sequence>
<comment type="caution">
    <text evidence="4">The sequence shown here is derived from an EMBL/GenBank/DDBJ whole genome shotgun (WGS) entry which is preliminary data.</text>
</comment>
<dbReference type="CDD" id="cd02808">
    <property type="entry name" value="GltS_FMN"/>
    <property type="match status" value="1"/>
</dbReference>
<proteinExistence type="inferred from homology"/>
<reference evidence="4 5" key="1">
    <citation type="submission" date="2024-02" db="EMBL/GenBank/DDBJ databases">
        <title>A novel Gemmatimonadota bacterium.</title>
        <authorList>
            <person name="Du Z.-J."/>
            <person name="Ye Y.-Q."/>
        </authorList>
    </citation>
    <scope>NUCLEOTIDE SEQUENCE [LARGE SCALE GENOMIC DNA]</scope>
    <source>
        <strain evidence="4 5">DH-20</strain>
    </source>
</reference>
<dbReference type="PIRSF" id="PIRSF006429">
    <property type="entry name" value="GOGAT_lg_2"/>
    <property type="match status" value="1"/>
</dbReference>
<dbReference type="Proteomes" id="UP001484239">
    <property type="component" value="Unassembled WGS sequence"/>
</dbReference>
<evidence type="ECO:0000313" key="5">
    <source>
        <dbReference type="Proteomes" id="UP001484239"/>
    </source>
</evidence>
<evidence type="ECO:0000313" key="4">
    <source>
        <dbReference type="EMBL" id="MEK9500825.1"/>
    </source>
</evidence>
<dbReference type="SUPFAM" id="SSF51395">
    <property type="entry name" value="FMN-linked oxidoreductases"/>
    <property type="match status" value="1"/>
</dbReference>
<name>A0ABU9EB91_9BACT</name>
<dbReference type="EMBL" id="JBBHLI010000003">
    <property type="protein sequence ID" value="MEK9500825.1"/>
    <property type="molecule type" value="Genomic_DNA"/>
</dbReference>
<dbReference type="GO" id="GO:0016491">
    <property type="term" value="F:oxidoreductase activity"/>
    <property type="evidence" value="ECO:0007669"/>
    <property type="project" value="UniProtKB-KW"/>
</dbReference>
<evidence type="ECO:0000256" key="2">
    <source>
        <dbReference type="PIRNR" id="PIRNR006429"/>
    </source>
</evidence>
<evidence type="ECO:0000256" key="1">
    <source>
        <dbReference type="ARBA" id="ARBA00009716"/>
    </source>
</evidence>
<dbReference type="PANTHER" id="PTHR43819">
    <property type="entry name" value="ARCHAEAL-TYPE GLUTAMATE SYNTHASE [NADPH]"/>
    <property type="match status" value="1"/>
</dbReference>
<keyword evidence="5" id="KW-1185">Reference proteome</keyword>
<evidence type="ECO:0000259" key="3">
    <source>
        <dbReference type="Pfam" id="PF01645"/>
    </source>
</evidence>
<organism evidence="4 5">
    <name type="scientific">Gaopeijia maritima</name>
    <dbReference type="NCBI Taxonomy" id="3119007"/>
    <lineage>
        <taxon>Bacteria</taxon>
        <taxon>Pseudomonadati</taxon>
        <taxon>Gemmatimonadota</taxon>
        <taxon>Longimicrobiia</taxon>
        <taxon>Gaopeijiales</taxon>
        <taxon>Gaopeijiaceae</taxon>
        <taxon>Gaopeijia</taxon>
    </lineage>
</organism>
<dbReference type="InterPro" id="IPR024188">
    <property type="entry name" value="GltB"/>
</dbReference>
<dbReference type="Gene3D" id="3.20.20.70">
    <property type="entry name" value="Aldolase class I"/>
    <property type="match status" value="1"/>
</dbReference>
<dbReference type="InterPro" id="IPR013785">
    <property type="entry name" value="Aldolase_TIM"/>
</dbReference>
<comment type="similarity">
    <text evidence="1 2">Belongs to the glutamate synthase family.</text>
</comment>
<dbReference type="EC" id="1.4.-.-" evidence="4"/>
<keyword evidence="4" id="KW-0560">Oxidoreductase</keyword>
<feature type="domain" description="Glutamate synthase" evidence="3">
    <location>
        <begin position="137"/>
        <end position="452"/>
    </location>
</feature>
<dbReference type="Pfam" id="PF01645">
    <property type="entry name" value="Glu_synthase"/>
    <property type="match status" value="1"/>
</dbReference>